<evidence type="ECO:0000313" key="2">
    <source>
        <dbReference type="EMBL" id="KXT84508.1"/>
    </source>
</evidence>
<dbReference type="GO" id="GO:0003677">
    <property type="term" value="F:DNA binding"/>
    <property type="evidence" value="ECO:0007669"/>
    <property type="project" value="InterPro"/>
</dbReference>
<dbReference type="Pfam" id="PF04851">
    <property type="entry name" value="ResIII"/>
    <property type="match status" value="1"/>
</dbReference>
<dbReference type="PATRIC" id="fig|1303.79.peg.2133"/>
<dbReference type="EMBL" id="LQOB01000322">
    <property type="protein sequence ID" value="KXT84508.1"/>
    <property type="molecule type" value="Genomic_DNA"/>
</dbReference>
<dbReference type="AlphaFoldDB" id="A0A139P8S6"/>
<dbReference type="Gene3D" id="3.40.50.300">
    <property type="entry name" value="P-loop containing nucleotide triphosphate hydrolases"/>
    <property type="match status" value="1"/>
</dbReference>
<organism evidence="2 3">
    <name type="scientific">Streptococcus oralis</name>
    <dbReference type="NCBI Taxonomy" id="1303"/>
    <lineage>
        <taxon>Bacteria</taxon>
        <taxon>Bacillati</taxon>
        <taxon>Bacillota</taxon>
        <taxon>Bacilli</taxon>
        <taxon>Lactobacillales</taxon>
        <taxon>Streptococcaceae</taxon>
        <taxon>Streptococcus</taxon>
    </lineage>
</organism>
<protein>
    <recommendedName>
        <fullName evidence="1">Helicase/UvrB N-terminal domain-containing protein</fullName>
    </recommendedName>
</protein>
<evidence type="ECO:0000259" key="1">
    <source>
        <dbReference type="Pfam" id="PF04851"/>
    </source>
</evidence>
<proteinExistence type="predicted"/>
<reference evidence="2 3" key="1">
    <citation type="submission" date="2016-01" db="EMBL/GenBank/DDBJ databases">
        <title>Highly variable Streptococcus oralis are common among viridans streptococci isolated from primates.</title>
        <authorList>
            <person name="Denapaite D."/>
            <person name="Rieger M."/>
            <person name="Koendgen S."/>
            <person name="Brueckner R."/>
            <person name="Ochigava I."/>
            <person name="Kappeler P."/>
            <person name="Maetz-Rensing K."/>
            <person name="Leendertz F."/>
            <person name="Hakenbeck R."/>
        </authorList>
    </citation>
    <scope>NUCLEOTIDE SEQUENCE [LARGE SCALE GENOMIC DNA]</scope>
    <source>
        <strain evidence="2 3">DD16</strain>
    </source>
</reference>
<name>A0A139P8S6_STROR</name>
<dbReference type="GO" id="GO:0005524">
    <property type="term" value="F:ATP binding"/>
    <property type="evidence" value="ECO:0007669"/>
    <property type="project" value="InterPro"/>
</dbReference>
<dbReference type="SUPFAM" id="SSF52540">
    <property type="entry name" value="P-loop containing nucleoside triphosphate hydrolases"/>
    <property type="match status" value="1"/>
</dbReference>
<dbReference type="GO" id="GO:0016787">
    <property type="term" value="F:hydrolase activity"/>
    <property type="evidence" value="ECO:0007669"/>
    <property type="project" value="InterPro"/>
</dbReference>
<evidence type="ECO:0000313" key="3">
    <source>
        <dbReference type="Proteomes" id="UP000072653"/>
    </source>
</evidence>
<comment type="caution">
    <text evidence="2">The sequence shown here is derived from an EMBL/GenBank/DDBJ whole genome shotgun (WGS) entry which is preliminary data.</text>
</comment>
<gene>
    <name evidence="2" type="ORF">SORDD16_01804</name>
</gene>
<dbReference type="Proteomes" id="UP000072653">
    <property type="component" value="Unassembled WGS sequence"/>
</dbReference>
<sequence length="68" mass="7785">MLDLKFKGRWRKYQKEVLDRFQSYQTDGHVHLVAPPGTGKTTIDIELIARFGNSPLVLTDGVLSWINL</sequence>
<dbReference type="InterPro" id="IPR027417">
    <property type="entry name" value="P-loop_NTPase"/>
</dbReference>
<feature type="domain" description="Helicase/UvrB N-terminal" evidence="1">
    <location>
        <begin position="9"/>
        <end position="53"/>
    </location>
</feature>
<accession>A0A139P8S6</accession>
<dbReference type="InterPro" id="IPR006935">
    <property type="entry name" value="Helicase/UvrB_N"/>
</dbReference>